<dbReference type="EMBL" id="GEEE01004120">
    <property type="protein sequence ID" value="JAP59105.1"/>
    <property type="molecule type" value="Transcribed_RNA"/>
</dbReference>
<evidence type="ECO:0000313" key="1">
    <source>
        <dbReference type="EMBL" id="JAP50754.1"/>
    </source>
</evidence>
<dbReference type="AlphaFoldDB" id="A0A0X3PG17"/>
<organism evidence="1">
    <name type="scientific">Schistocephalus solidus</name>
    <name type="common">Tapeworm</name>
    <dbReference type="NCBI Taxonomy" id="70667"/>
    <lineage>
        <taxon>Eukaryota</taxon>
        <taxon>Metazoa</taxon>
        <taxon>Spiralia</taxon>
        <taxon>Lophotrochozoa</taxon>
        <taxon>Platyhelminthes</taxon>
        <taxon>Cestoda</taxon>
        <taxon>Eucestoda</taxon>
        <taxon>Diphyllobothriidea</taxon>
        <taxon>Diphyllobothriidae</taxon>
        <taxon>Schistocephalus</taxon>
    </lineage>
</organism>
<gene>
    <name evidence="1" type="ORF">TR137294</name>
</gene>
<protein>
    <submittedName>
        <fullName evidence="1">Uncharacterized protein</fullName>
    </submittedName>
</protein>
<accession>A0A0X3PG17</accession>
<reference evidence="1" key="1">
    <citation type="submission" date="2016-01" db="EMBL/GenBank/DDBJ databases">
        <title>Reference transcriptome for the parasite Schistocephalus solidus: insights into the molecular evolution of parasitism.</title>
        <authorList>
            <person name="Hebert F.O."/>
            <person name="Grambauer S."/>
            <person name="Barber I."/>
            <person name="Landry C.R."/>
            <person name="Aubin-Horth N."/>
        </authorList>
    </citation>
    <scope>NUCLEOTIDE SEQUENCE</scope>
</reference>
<name>A0A0X3PG17_SCHSO</name>
<dbReference type="EMBL" id="GEEE01012471">
    <property type="protein sequence ID" value="JAP50754.1"/>
    <property type="molecule type" value="Transcribed_RNA"/>
</dbReference>
<sequence>MFVLLLCQRQCWNLLPLQQTCLSSLHSQRPTFHLAADNVCARGKVATSPPHCIQPVGSLFSFAAKQLHVGVVINSFAFRYQHVSVPLRYNRPSPRCTSSSWYISHGSSLCYRLKYSSVFGNADCLLDAFSSDTN</sequence>
<proteinExistence type="predicted"/>